<evidence type="ECO:0000256" key="2">
    <source>
        <dbReference type="ARBA" id="ARBA00001913"/>
    </source>
</evidence>
<dbReference type="EC" id="3.1.1.17" evidence="8"/>
<gene>
    <name evidence="16" type="ORF">OEG84_21345</name>
</gene>
<sequence length="293" mass="32099">MEIQCVVDAGAELGEATVWDPSAGVLWWIDIYGPTIYRFDPASGENRSWTAPENLGCLGLRRSGGLVLTMATGFHFFDPDTGSFTPIVDPEQDLQDTRFNDGKTDRQGRFWSGSMFEAPGKPAAKIGALYRLDTDHSVHKVIDGVGCANGLAWSPDGDKMYFTDSHTHLVWVYDFDPESGEVSNRRIFIDLSDRDFIVDGATVDADGCYWLTIPFKGKLLAYDPDGKLMREIDMPCDLPTCCEFGGKDLDVLYVTTARLRRSDSELTGQQSPGGLFAISGLGSKGLILPPYGG</sequence>
<proteinExistence type="inferred from homology"/>
<evidence type="ECO:0000256" key="5">
    <source>
        <dbReference type="ARBA" id="ARBA00001947"/>
    </source>
</evidence>
<evidence type="ECO:0000256" key="13">
    <source>
        <dbReference type="ARBA" id="ARBA00022837"/>
    </source>
</evidence>
<dbReference type="Proteomes" id="UP001073227">
    <property type="component" value="Unassembled WGS sequence"/>
</dbReference>
<dbReference type="PRINTS" id="PR01791">
    <property type="entry name" value="REGUCALCIN"/>
</dbReference>
<evidence type="ECO:0000256" key="9">
    <source>
        <dbReference type="ARBA" id="ARBA00016808"/>
    </source>
</evidence>
<comment type="subcellular location">
    <subcellularLocation>
        <location evidence="6">Cytoplasm</location>
    </subcellularLocation>
</comment>
<keyword evidence="13" id="KW-0106">Calcium</keyword>
<dbReference type="InterPro" id="IPR008367">
    <property type="entry name" value="Regucalcin"/>
</dbReference>
<evidence type="ECO:0000313" key="17">
    <source>
        <dbReference type="Proteomes" id="UP001073227"/>
    </source>
</evidence>
<dbReference type="PANTHER" id="PTHR10907">
    <property type="entry name" value="REGUCALCIN"/>
    <property type="match status" value="1"/>
</dbReference>
<organism evidence="16 17">
    <name type="scientific">Hoeflea algicola</name>
    <dbReference type="NCBI Taxonomy" id="2983763"/>
    <lineage>
        <taxon>Bacteria</taxon>
        <taxon>Pseudomonadati</taxon>
        <taxon>Pseudomonadota</taxon>
        <taxon>Alphaproteobacteria</taxon>
        <taxon>Hyphomicrobiales</taxon>
        <taxon>Rhizobiaceae</taxon>
        <taxon>Hoeflea</taxon>
    </lineage>
</organism>
<comment type="cofactor">
    <cofactor evidence="2">
        <name>Ca(2+)</name>
        <dbReference type="ChEBI" id="CHEBI:29108"/>
    </cofactor>
</comment>
<comment type="cofactor">
    <cofactor evidence="3">
        <name>Mn(2+)</name>
        <dbReference type="ChEBI" id="CHEBI:29035"/>
    </cofactor>
</comment>
<evidence type="ECO:0000256" key="8">
    <source>
        <dbReference type="ARBA" id="ARBA00013227"/>
    </source>
</evidence>
<dbReference type="PRINTS" id="PR01790">
    <property type="entry name" value="SMP30FAMILY"/>
</dbReference>
<evidence type="ECO:0000256" key="11">
    <source>
        <dbReference type="ARBA" id="ARBA00022723"/>
    </source>
</evidence>
<comment type="cofactor">
    <cofactor evidence="4">
        <name>Mg(2+)</name>
        <dbReference type="ChEBI" id="CHEBI:18420"/>
    </cofactor>
</comment>
<dbReference type="EMBL" id="JAOVZR010000001">
    <property type="protein sequence ID" value="MCY0150179.1"/>
    <property type="molecule type" value="Genomic_DNA"/>
</dbReference>
<accession>A0ABT3ZEK6</accession>
<evidence type="ECO:0000256" key="14">
    <source>
        <dbReference type="ARBA" id="ARBA00032464"/>
    </source>
</evidence>
<evidence type="ECO:0000256" key="3">
    <source>
        <dbReference type="ARBA" id="ARBA00001936"/>
    </source>
</evidence>
<dbReference type="Gene3D" id="2.120.10.30">
    <property type="entry name" value="TolB, C-terminal domain"/>
    <property type="match status" value="1"/>
</dbReference>
<name>A0ABT3ZEK6_9HYPH</name>
<evidence type="ECO:0000256" key="12">
    <source>
        <dbReference type="ARBA" id="ARBA00022801"/>
    </source>
</evidence>
<keyword evidence="10" id="KW-0963">Cytoplasm</keyword>
<keyword evidence="12" id="KW-0378">Hydrolase</keyword>
<evidence type="ECO:0000256" key="6">
    <source>
        <dbReference type="ARBA" id="ARBA00004496"/>
    </source>
</evidence>
<evidence type="ECO:0000313" key="16">
    <source>
        <dbReference type="EMBL" id="MCY0150179.1"/>
    </source>
</evidence>
<dbReference type="InterPro" id="IPR011042">
    <property type="entry name" value="6-blade_b-propeller_TolB-like"/>
</dbReference>
<evidence type="ECO:0000256" key="4">
    <source>
        <dbReference type="ARBA" id="ARBA00001946"/>
    </source>
</evidence>
<comment type="cofactor">
    <cofactor evidence="5">
        <name>Zn(2+)</name>
        <dbReference type="ChEBI" id="CHEBI:29105"/>
    </cofactor>
</comment>
<comment type="caution">
    <text evidence="16">The sequence shown here is derived from an EMBL/GenBank/DDBJ whole genome shotgun (WGS) entry which is preliminary data.</text>
</comment>
<dbReference type="InterPro" id="IPR013658">
    <property type="entry name" value="SGL"/>
</dbReference>
<evidence type="ECO:0000256" key="10">
    <source>
        <dbReference type="ARBA" id="ARBA00022490"/>
    </source>
</evidence>
<reference evidence="16" key="1">
    <citation type="submission" date="2022-10" db="EMBL/GenBank/DDBJ databases">
        <title>Hoeflea sp. G2-23, isolated from marine algae.</title>
        <authorList>
            <person name="Kristyanto S."/>
            <person name="Kim J.M."/>
            <person name="Jeon C.O."/>
        </authorList>
    </citation>
    <scope>NUCLEOTIDE SEQUENCE</scope>
    <source>
        <strain evidence="16">G2-23</strain>
    </source>
</reference>
<dbReference type="PANTHER" id="PTHR10907:SF47">
    <property type="entry name" value="REGUCALCIN"/>
    <property type="match status" value="1"/>
</dbReference>
<dbReference type="Pfam" id="PF08450">
    <property type="entry name" value="SGL"/>
    <property type="match status" value="1"/>
</dbReference>
<evidence type="ECO:0000256" key="1">
    <source>
        <dbReference type="ARBA" id="ARBA00001589"/>
    </source>
</evidence>
<keyword evidence="11" id="KW-0479">Metal-binding</keyword>
<protein>
    <recommendedName>
        <fullName evidence="9">Regucalcin</fullName>
        <ecNumber evidence="8">3.1.1.17</ecNumber>
    </recommendedName>
    <alternativeName>
        <fullName evidence="14">Gluconolactonase</fullName>
    </alternativeName>
</protein>
<comment type="catalytic activity">
    <reaction evidence="1">
        <text>D-glucono-1,5-lactone + H2O = D-gluconate + H(+)</text>
        <dbReference type="Rhea" id="RHEA:10440"/>
        <dbReference type="ChEBI" id="CHEBI:15377"/>
        <dbReference type="ChEBI" id="CHEBI:15378"/>
        <dbReference type="ChEBI" id="CHEBI:16217"/>
        <dbReference type="ChEBI" id="CHEBI:18391"/>
        <dbReference type="EC" id="3.1.1.17"/>
    </reaction>
</comment>
<dbReference type="SUPFAM" id="SSF63829">
    <property type="entry name" value="Calcium-dependent phosphotriesterase"/>
    <property type="match status" value="1"/>
</dbReference>
<feature type="domain" description="SMP-30/Gluconolactonase/LRE-like region" evidence="15">
    <location>
        <begin position="13"/>
        <end position="258"/>
    </location>
</feature>
<comment type="similarity">
    <text evidence="7">Belongs to the SMP-30/CGR1 family.</text>
</comment>
<keyword evidence="17" id="KW-1185">Reference proteome</keyword>
<evidence type="ECO:0000256" key="7">
    <source>
        <dbReference type="ARBA" id="ARBA00008853"/>
    </source>
</evidence>
<dbReference type="RefSeq" id="WP_267655618.1">
    <property type="nucleotide sequence ID" value="NZ_JAOVZR010000001.1"/>
</dbReference>
<evidence type="ECO:0000259" key="15">
    <source>
        <dbReference type="Pfam" id="PF08450"/>
    </source>
</evidence>
<dbReference type="InterPro" id="IPR005511">
    <property type="entry name" value="SMP-30"/>
</dbReference>